<proteinExistence type="predicted"/>
<evidence type="ECO:0000313" key="1">
    <source>
        <dbReference type="EMBL" id="WLD59277.1"/>
    </source>
</evidence>
<organism evidence="1">
    <name type="scientific">Salinispirillum sp. LH 10-3-1</name>
    <dbReference type="NCBI Taxonomy" id="2952525"/>
    <lineage>
        <taxon>Bacteria</taxon>
        <taxon>Pseudomonadati</taxon>
        <taxon>Pseudomonadota</taxon>
        <taxon>Gammaproteobacteria</taxon>
        <taxon>Oceanospirillales</taxon>
        <taxon>Saccharospirillaceae</taxon>
        <taxon>Salinispirillum</taxon>
    </lineage>
</organism>
<reference evidence="1" key="1">
    <citation type="submission" date="2022-07" db="EMBL/GenBank/DDBJ databases">
        <title>Complete genome sequence of Salinispirillum sp. LH10-3-1 capable of multiple carbohydrate inversion isolated from a soda lake.</title>
        <authorList>
            <person name="Liu J."/>
            <person name="Zhai Y."/>
            <person name="Zhang H."/>
            <person name="Yang H."/>
            <person name="Qu J."/>
            <person name="Li J."/>
        </authorList>
    </citation>
    <scope>NUCLEOTIDE SEQUENCE</scope>
    <source>
        <strain evidence="1">LH 10-3-1</strain>
    </source>
</reference>
<name>A0AB38YJ49_9GAMM</name>
<dbReference type="RefSeq" id="WP_304996568.1">
    <property type="nucleotide sequence ID" value="NZ_CP101717.1"/>
</dbReference>
<dbReference type="AlphaFoldDB" id="A0AB38YJ49"/>
<protein>
    <submittedName>
        <fullName evidence="1">Uncharacterized protein</fullName>
    </submittedName>
</protein>
<accession>A0AB38YJ49</accession>
<sequence>MTDRHWLLNINAVRAAQKCARLVELEFSTKMPLARTDFLEKIAECAASSDSQALKAAVKELTDIIHPDQDLPEDNQETLVHMGKTYPRWRDGKIFSGIYRGAPVYSEVPS</sequence>
<gene>
    <name evidence="1" type="ORF">NFC81_05720</name>
</gene>
<dbReference type="EMBL" id="CP101717">
    <property type="protein sequence ID" value="WLD59277.1"/>
    <property type="molecule type" value="Genomic_DNA"/>
</dbReference>